<feature type="region of interest" description="Disordered" evidence="1">
    <location>
        <begin position="1"/>
        <end position="22"/>
    </location>
</feature>
<evidence type="ECO:0000259" key="2">
    <source>
        <dbReference type="Pfam" id="PF01590"/>
    </source>
</evidence>
<dbReference type="HOGENOM" id="CLU_037518_1_0_11"/>
<proteinExistence type="predicted"/>
<dbReference type="KEGG" id="nml:Namu_1777"/>
<dbReference type="eggNOG" id="COG3284">
    <property type="taxonomic scope" value="Bacteria"/>
</dbReference>
<reference evidence="4" key="1">
    <citation type="submission" date="2009-09" db="EMBL/GenBank/DDBJ databases">
        <title>The complete genome of Nakamurella multipartita DSM 44233.</title>
        <authorList>
            <consortium name="US DOE Joint Genome Institute (JGI-PGF)"/>
            <person name="Lucas S."/>
            <person name="Copeland A."/>
            <person name="Lapidus A."/>
            <person name="Glavina del Rio T."/>
            <person name="Dalin E."/>
            <person name="Tice H."/>
            <person name="Bruce D."/>
            <person name="Goodwin L."/>
            <person name="Pitluck S."/>
            <person name="Kyrpides N."/>
            <person name="Mavromatis K."/>
            <person name="Ivanova N."/>
            <person name="Ovchinnikova G."/>
            <person name="Sims D."/>
            <person name="Meincke L."/>
            <person name="Brettin T."/>
            <person name="Detter J.C."/>
            <person name="Han C."/>
            <person name="Larimer F."/>
            <person name="Land M."/>
            <person name="Hauser L."/>
            <person name="Markowitz V."/>
            <person name="Cheng J.-F."/>
            <person name="Hugenholtz P."/>
            <person name="Woyke T."/>
            <person name="Wu D."/>
            <person name="Klenk H.-P."/>
            <person name="Eisen J.A."/>
        </authorList>
    </citation>
    <scope>NUCLEOTIDE SEQUENCE [LARGE SCALE GENOMIC DNA]</scope>
    <source>
        <strain evidence="4">ATCC 700099 / DSM 44233 / CIP 104796 / JCM 9543 / NBRC 105858 / Y-104</strain>
    </source>
</reference>
<reference evidence="3 4" key="2">
    <citation type="journal article" date="2010" name="Stand. Genomic Sci.">
        <title>Complete genome sequence of Nakamurella multipartita type strain (Y-104).</title>
        <authorList>
            <person name="Tice H."/>
            <person name="Mayilraj S."/>
            <person name="Sims D."/>
            <person name="Lapidus A."/>
            <person name="Nolan M."/>
            <person name="Lucas S."/>
            <person name="Glavina Del Rio T."/>
            <person name="Copeland A."/>
            <person name="Cheng J.F."/>
            <person name="Meincke L."/>
            <person name="Bruce D."/>
            <person name="Goodwin L."/>
            <person name="Pitluck S."/>
            <person name="Ivanova N."/>
            <person name="Mavromatis K."/>
            <person name="Ovchinnikova G."/>
            <person name="Pati A."/>
            <person name="Chen A."/>
            <person name="Palaniappan K."/>
            <person name="Land M."/>
            <person name="Hauser L."/>
            <person name="Chang Y.J."/>
            <person name="Jeffries C.D."/>
            <person name="Detter J.C."/>
            <person name="Brettin T."/>
            <person name="Rohde M."/>
            <person name="Goker M."/>
            <person name="Bristow J."/>
            <person name="Eisen J.A."/>
            <person name="Markowitz V."/>
            <person name="Hugenholtz P."/>
            <person name="Kyrpides N.C."/>
            <person name="Klenk H.P."/>
            <person name="Chen F."/>
        </authorList>
    </citation>
    <scope>NUCLEOTIDE SEQUENCE [LARGE SCALE GENOMIC DNA]</scope>
    <source>
        <strain evidence="4">ATCC 700099 / DSM 44233 / CIP 104796 / JCM 9543 / NBRC 105858 / Y-104</strain>
    </source>
</reference>
<dbReference type="InParanoid" id="C8XGI4"/>
<dbReference type="EMBL" id="CP001737">
    <property type="protein sequence ID" value="ACV78167.1"/>
    <property type="molecule type" value="Genomic_DNA"/>
</dbReference>
<protein>
    <submittedName>
        <fullName evidence="3">Putative phytochrome sensor protein</fullName>
    </submittedName>
</protein>
<evidence type="ECO:0000313" key="4">
    <source>
        <dbReference type="Proteomes" id="UP000002218"/>
    </source>
</evidence>
<dbReference type="Pfam" id="PF01590">
    <property type="entry name" value="GAF"/>
    <property type="match status" value="1"/>
</dbReference>
<dbReference type="RefSeq" id="WP_015747069.1">
    <property type="nucleotide sequence ID" value="NC_013235.1"/>
</dbReference>
<dbReference type="AlphaFoldDB" id="C8XGI4"/>
<dbReference type="InterPro" id="IPR029016">
    <property type="entry name" value="GAF-like_dom_sf"/>
</dbReference>
<evidence type="ECO:0000313" key="3">
    <source>
        <dbReference type="EMBL" id="ACV78167.1"/>
    </source>
</evidence>
<sequence length="460" mass="49078">MASASGRSAGSREGVTRPAPASFLALPKGSNAVSERNRLERAYDAFLSTGEVGSVRPVVADSWRLSRASGVSPDGVLPEVDLLDRELEAYRSAHPLASVMPLLRRLLIDEAEEAGAIVVVADADARLLWVEGDAQLRRHAEAMNWVAGARWDERVAGTNAPAAAMRLDHALQVFAREHFASNVAGWSCTAAPIHDPLTGEVLGALDITGRDEVAAPAVLGLVRAAAAAAETELRMLALTRPPAKSSRRSTARPTLLTAAGTQRLSVLGRDRALLGAENDPAGGTELSMRHSELLFLLARHRAGYSADQLAIALHERDVAAVTVRAELSRLRSLVPGLGLSGRPYRLTSALTTDVDTVRACLLRGDVAAAVEAYPGPVLPSSESPEVQAARDEVHREIRSAVLGSAHAPAVLRFANRPCSRDDVLIWRHAVRLAPPSTKPVLVEHLLRIERELGAAPVRSR</sequence>
<dbReference type="InterPro" id="IPR003018">
    <property type="entry name" value="GAF"/>
</dbReference>
<gene>
    <name evidence="3" type="ordered locus">Namu_1777</name>
</gene>
<organism evidence="3 4">
    <name type="scientific">Nakamurella multipartita (strain ATCC 700099 / DSM 44233 / CIP 104796 / JCM 9543 / NBRC 105858 / Y-104)</name>
    <name type="common">Microsphaera multipartita</name>
    <dbReference type="NCBI Taxonomy" id="479431"/>
    <lineage>
        <taxon>Bacteria</taxon>
        <taxon>Bacillati</taxon>
        <taxon>Actinomycetota</taxon>
        <taxon>Actinomycetes</taxon>
        <taxon>Nakamurellales</taxon>
        <taxon>Nakamurellaceae</taxon>
        <taxon>Nakamurella</taxon>
    </lineage>
</organism>
<feature type="domain" description="GAF" evidence="2">
    <location>
        <begin position="122"/>
        <end position="232"/>
    </location>
</feature>
<dbReference type="Gene3D" id="3.30.450.40">
    <property type="match status" value="1"/>
</dbReference>
<name>C8XGI4_NAKMY</name>
<dbReference type="Proteomes" id="UP000002218">
    <property type="component" value="Chromosome"/>
</dbReference>
<accession>C8XGI4</accession>
<dbReference type="STRING" id="479431.Namu_1777"/>
<feature type="compositionally biased region" description="Low complexity" evidence="1">
    <location>
        <begin position="1"/>
        <end position="12"/>
    </location>
</feature>
<evidence type="ECO:0000256" key="1">
    <source>
        <dbReference type="SAM" id="MobiDB-lite"/>
    </source>
</evidence>
<keyword evidence="4" id="KW-1185">Reference proteome</keyword>